<reference evidence="2 3" key="1">
    <citation type="journal article" date="2013" name="Curr. Biol.">
        <title>The Genome of the Foraminiferan Reticulomyxa filosa.</title>
        <authorList>
            <person name="Glockner G."/>
            <person name="Hulsmann N."/>
            <person name="Schleicher M."/>
            <person name="Noegel A.A."/>
            <person name="Eichinger L."/>
            <person name="Gallinger C."/>
            <person name="Pawlowski J."/>
            <person name="Sierra R."/>
            <person name="Euteneuer U."/>
            <person name="Pillet L."/>
            <person name="Moustafa A."/>
            <person name="Platzer M."/>
            <person name="Groth M."/>
            <person name="Szafranski K."/>
            <person name="Schliwa M."/>
        </authorList>
    </citation>
    <scope>NUCLEOTIDE SEQUENCE [LARGE SCALE GENOMIC DNA]</scope>
</reference>
<comment type="caution">
    <text evidence="2">The sequence shown here is derived from an EMBL/GenBank/DDBJ whole genome shotgun (WGS) entry which is preliminary data.</text>
</comment>
<dbReference type="EMBL" id="ASPP01006243">
    <property type="protein sequence ID" value="ETO29121.1"/>
    <property type="molecule type" value="Genomic_DNA"/>
</dbReference>
<dbReference type="SUPFAM" id="SSF53448">
    <property type="entry name" value="Nucleotide-diphospho-sugar transferases"/>
    <property type="match status" value="1"/>
</dbReference>
<proteinExistence type="predicted"/>
<sequence>MTSQSQSVDTTKASSISVDLKNSTIFVSIINYRDIDGQFTILDLFRKAKNPKRVFVGYCLQYNPKEDSDCVSHFNANNPNVRALFVNYTNARGPIMARHWVQTNLYNNESFYLQIDCHMRFVEHWDDILLRMWHDLQDDMAILTTYPNEFDTEYLSTLSSLQNKFAENKEEKTQQESSQKQNPLPKDWDGSIDMSRLDKRVALLCAKGFDQKDGFLRITGKLLHKNPEKPLRSLFWAAGFSFSRAHVIQNVPYNDDLPCLFFGEESVMAMRLFVNGYNFYCPNECVIYHLWKRSNASIRKKTWRELFEGANEQEMHDLELQSQQAAQKLLADSKQLQKHEMKRSIADFERYCGINFKEKCVLWKDSYWGGIPPQKKEQMFEEFHHKKKLTKSLTLLILL</sequence>
<dbReference type="AlphaFoldDB" id="X6NSX9"/>
<organism evidence="2 3">
    <name type="scientific">Reticulomyxa filosa</name>
    <dbReference type="NCBI Taxonomy" id="46433"/>
    <lineage>
        <taxon>Eukaryota</taxon>
        <taxon>Sar</taxon>
        <taxon>Rhizaria</taxon>
        <taxon>Retaria</taxon>
        <taxon>Foraminifera</taxon>
        <taxon>Monothalamids</taxon>
        <taxon>Reticulomyxidae</taxon>
        <taxon>Reticulomyxa</taxon>
    </lineage>
</organism>
<evidence type="ECO:0000313" key="2">
    <source>
        <dbReference type="EMBL" id="ETO29121.1"/>
    </source>
</evidence>
<protein>
    <submittedName>
        <fullName evidence="2">GlcNAc transferase</fullName>
    </submittedName>
</protein>
<keyword evidence="3" id="KW-1185">Reference proteome</keyword>
<dbReference type="PANTHER" id="PTHR34496">
    <property type="entry name" value="GLCNAC TRANSFERASE-RELATED"/>
    <property type="match status" value="1"/>
</dbReference>
<keyword evidence="2" id="KW-0808">Transferase</keyword>
<dbReference type="Proteomes" id="UP000023152">
    <property type="component" value="Unassembled WGS sequence"/>
</dbReference>
<accession>X6NSX9</accession>
<feature type="region of interest" description="Disordered" evidence="1">
    <location>
        <begin position="166"/>
        <end position="191"/>
    </location>
</feature>
<name>X6NSX9_RETFI</name>
<dbReference type="InterPro" id="IPR021067">
    <property type="entry name" value="Glycosyltransferase"/>
</dbReference>
<dbReference type="GO" id="GO:0016740">
    <property type="term" value="F:transferase activity"/>
    <property type="evidence" value="ECO:0007669"/>
    <property type="project" value="UniProtKB-KW"/>
</dbReference>
<dbReference type="OrthoDB" id="76265at2759"/>
<evidence type="ECO:0000313" key="3">
    <source>
        <dbReference type="Proteomes" id="UP000023152"/>
    </source>
</evidence>
<evidence type="ECO:0000256" key="1">
    <source>
        <dbReference type="SAM" id="MobiDB-lite"/>
    </source>
</evidence>
<dbReference type="Pfam" id="PF11397">
    <property type="entry name" value="GlcNAc"/>
    <property type="match status" value="3"/>
</dbReference>
<dbReference type="InterPro" id="IPR029044">
    <property type="entry name" value="Nucleotide-diphossugar_trans"/>
</dbReference>
<dbReference type="PANTHER" id="PTHR34496:SF9">
    <property type="entry name" value="[SKP1-PROTEIN]-HYDROXYPROLINE N-ACETYLGLUCOSAMINYLTRANSFERASE"/>
    <property type="match status" value="1"/>
</dbReference>
<gene>
    <name evidence="2" type="ORF">RFI_08005</name>
</gene>